<evidence type="ECO:0000313" key="2">
    <source>
        <dbReference type="Proteomes" id="UP001499938"/>
    </source>
</evidence>
<evidence type="ECO:0000313" key="1">
    <source>
        <dbReference type="EMBL" id="GAA1795036.1"/>
    </source>
</evidence>
<proteinExistence type="predicted"/>
<reference evidence="2" key="1">
    <citation type="journal article" date="2019" name="Int. J. Syst. Evol. Microbiol.">
        <title>The Global Catalogue of Microorganisms (GCM) 10K type strain sequencing project: providing services to taxonomists for standard genome sequencing and annotation.</title>
        <authorList>
            <consortium name="The Broad Institute Genomics Platform"/>
            <consortium name="The Broad Institute Genome Sequencing Center for Infectious Disease"/>
            <person name="Wu L."/>
            <person name="Ma J."/>
        </authorList>
    </citation>
    <scope>NUCLEOTIDE SEQUENCE [LARGE SCALE GENOMIC DNA]</scope>
    <source>
        <strain evidence="2">JCM 15592</strain>
    </source>
</reference>
<dbReference type="Proteomes" id="UP001499938">
    <property type="component" value="Unassembled WGS sequence"/>
</dbReference>
<comment type="caution">
    <text evidence="1">The sequence shown here is derived from an EMBL/GenBank/DDBJ whole genome shotgun (WGS) entry which is preliminary data.</text>
</comment>
<keyword evidence="2" id="KW-1185">Reference proteome</keyword>
<evidence type="ECO:0008006" key="3">
    <source>
        <dbReference type="Google" id="ProtNLM"/>
    </source>
</evidence>
<protein>
    <recommendedName>
        <fullName evidence="3">SAF domain-containing protein</fullName>
    </recommendedName>
</protein>
<organism evidence="1 2">
    <name type="scientific">Nostocoides veronense</name>
    <dbReference type="NCBI Taxonomy" id="330836"/>
    <lineage>
        <taxon>Bacteria</taxon>
        <taxon>Bacillati</taxon>
        <taxon>Actinomycetota</taxon>
        <taxon>Actinomycetes</taxon>
        <taxon>Micrococcales</taxon>
        <taxon>Intrasporangiaceae</taxon>
        <taxon>Nostocoides</taxon>
    </lineage>
</organism>
<gene>
    <name evidence="1" type="ORF">GCM10009811_19330</name>
</gene>
<sequence>MLVGIALVLLATALGAMGLRAADSRTTMYAAREALVPGEQLTSEKLVRVEVQLSDLASGYLSVDGGLPSDGYVLSDIRAGELVPKASVGTGSQVRVSPLSIAVDQASAGALVIGSTVDVYANTPDPAAGRDAWKGPERVLERVAVARLSDGSGFGGGSGRSAVQVLVPRENVGTVIGLVDSGAKFTLVPVPGSAQREVS</sequence>
<accession>A0ABP4XUR0</accession>
<dbReference type="EMBL" id="BAAAPO010000032">
    <property type="protein sequence ID" value="GAA1795036.1"/>
    <property type="molecule type" value="Genomic_DNA"/>
</dbReference>
<name>A0ABP4XUR0_9MICO</name>